<keyword evidence="1" id="KW-1133">Transmembrane helix</keyword>
<dbReference type="InterPro" id="IPR021676">
    <property type="entry name" value="DUF3262"/>
</dbReference>
<keyword evidence="1" id="KW-0812">Transmembrane</keyword>
<dbReference type="RefSeq" id="WP_284193422.1">
    <property type="nucleotide sequence ID" value="NZ_BSPW01000078.1"/>
</dbReference>
<dbReference type="EMBL" id="BSPW01000078">
    <property type="protein sequence ID" value="GLT19568.1"/>
    <property type="molecule type" value="Genomic_DNA"/>
</dbReference>
<evidence type="ECO:0000313" key="2">
    <source>
        <dbReference type="EMBL" id="GLT19568.1"/>
    </source>
</evidence>
<keyword evidence="3" id="KW-1185">Reference proteome</keyword>
<evidence type="ECO:0000256" key="1">
    <source>
        <dbReference type="SAM" id="Phobius"/>
    </source>
</evidence>
<organism evidence="2 3">
    <name type="scientific">Vibrio zhanjiangensis</name>
    <dbReference type="NCBI Taxonomy" id="1046128"/>
    <lineage>
        <taxon>Bacteria</taxon>
        <taxon>Pseudomonadati</taxon>
        <taxon>Pseudomonadota</taxon>
        <taxon>Gammaproteobacteria</taxon>
        <taxon>Vibrionales</taxon>
        <taxon>Vibrionaceae</taxon>
        <taxon>Vibrio</taxon>
    </lineage>
</organism>
<comment type="caution">
    <text evidence="2">The sequence shown here is derived from an EMBL/GenBank/DDBJ whole genome shotgun (WGS) entry which is preliminary data.</text>
</comment>
<dbReference type="Pfam" id="PF11660">
    <property type="entry name" value="DUF3262"/>
    <property type="match status" value="1"/>
</dbReference>
<protein>
    <recommendedName>
        <fullName evidence="4">TIGR03758 family integrating conjugative element protein</fullName>
    </recommendedName>
</protein>
<evidence type="ECO:0000313" key="3">
    <source>
        <dbReference type="Proteomes" id="UP001157138"/>
    </source>
</evidence>
<feature type="transmembrane region" description="Helical" evidence="1">
    <location>
        <begin position="30"/>
        <end position="49"/>
    </location>
</feature>
<accession>A0ABQ6F247</accession>
<sequence>MSDESHHAIDASDALDAFAYGAGFSASDSHLVFAVLVNVSCLFWVIWTLWSGFKGLRSKAMDKETYRRLIFKAVFVYLIITFLMFYGVNG</sequence>
<evidence type="ECO:0008006" key="4">
    <source>
        <dbReference type="Google" id="ProtNLM"/>
    </source>
</evidence>
<dbReference type="Proteomes" id="UP001157138">
    <property type="component" value="Unassembled WGS sequence"/>
</dbReference>
<reference evidence="3" key="1">
    <citation type="journal article" date="2019" name="Int. J. Syst. Evol. Microbiol.">
        <title>The Global Catalogue of Microorganisms (GCM) 10K type strain sequencing project: providing services to taxonomists for standard genome sequencing and annotation.</title>
        <authorList>
            <consortium name="The Broad Institute Genomics Platform"/>
            <consortium name="The Broad Institute Genome Sequencing Center for Infectious Disease"/>
            <person name="Wu L."/>
            <person name="Ma J."/>
        </authorList>
    </citation>
    <scope>NUCLEOTIDE SEQUENCE [LARGE SCALE GENOMIC DNA]</scope>
    <source>
        <strain evidence="3">NBRC 108723</strain>
    </source>
</reference>
<keyword evidence="1" id="KW-0472">Membrane</keyword>
<gene>
    <name evidence="2" type="ORF">GCM10007938_33500</name>
</gene>
<proteinExistence type="predicted"/>
<name>A0ABQ6F247_9VIBR</name>
<feature type="transmembrane region" description="Helical" evidence="1">
    <location>
        <begin position="69"/>
        <end position="88"/>
    </location>
</feature>